<evidence type="ECO:0000313" key="2">
    <source>
        <dbReference type="EMBL" id="RXS95545.1"/>
    </source>
</evidence>
<dbReference type="OrthoDB" id="9830378at2"/>
<proteinExistence type="predicted"/>
<evidence type="ECO:0000256" key="1">
    <source>
        <dbReference type="SAM" id="MobiDB-lite"/>
    </source>
</evidence>
<dbReference type="RefSeq" id="WP_129208742.1">
    <property type="nucleotide sequence ID" value="NZ_BMGU01000004.1"/>
</dbReference>
<name>A0A4Q1SEL4_9BACT</name>
<dbReference type="AlphaFoldDB" id="A0A4Q1SEL4"/>
<evidence type="ECO:0000313" key="3">
    <source>
        <dbReference type="Proteomes" id="UP000290253"/>
    </source>
</evidence>
<sequence>MSSAQSRHHPRYPNAPVNDPQLVLPTDQAPSCFNPQSSGGGYDQFESFDTNPQSASKGYLCIAVPAGRTFVIDTLFAEADYDSETPTPPEWYLDTTAGHYEQLTGFAAQRAGALTQRPHYLLSQSVRIPVTGGTTVTLIMHNYYQSQDTQIVETPGTASLSLIGHWE</sequence>
<dbReference type="Proteomes" id="UP000290253">
    <property type="component" value="Unassembled WGS sequence"/>
</dbReference>
<comment type="caution">
    <text evidence="2">The sequence shown here is derived from an EMBL/GenBank/DDBJ whole genome shotgun (WGS) entry which is preliminary data.</text>
</comment>
<protein>
    <submittedName>
        <fullName evidence="2">Uncharacterized protein</fullName>
    </submittedName>
</protein>
<organism evidence="2 3">
    <name type="scientific">Silvibacterium dinghuense</name>
    <dbReference type="NCBI Taxonomy" id="1560006"/>
    <lineage>
        <taxon>Bacteria</taxon>
        <taxon>Pseudomonadati</taxon>
        <taxon>Acidobacteriota</taxon>
        <taxon>Terriglobia</taxon>
        <taxon>Terriglobales</taxon>
        <taxon>Acidobacteriaceae</taxon>
        <taxon>Silvibacterium</taxon>
    </lineage>
</organism>
<feature type="region of interest" description="Disordered" evidence="1">
    <location>
        <begin position="1"/>
        <end position="36"/>
    </location>
</feature>
<feature type="compositionally biased region" description="Basic residues" evidence="1">
    <location>
        <begin position="1"/>
        <end position="11"/>
    </location>
</feature>
<accession>A0A4Q1SEL4</accession>
<keyword evidence="3" id="KW-1185">Reference proteome</keyword>
<gene>
    <name evidence="2" type="ORF">ESZ00_13330</name>
</gene>
<reference evidence="2 3" key="1">
    <citation type="journal article" date="2016" name="Int. J. Syst. Evol. Microbiol.">
        <title>Acidipila dinghuensis sp. nov., an acidobacterium isolated from forest soil.</title>
        <authorList>
            <person name="Jiang Y.W."/>
            <person name="Wang J."/>
            <person name="Chen M.H."/>
            <person name="Lv Y.Y."/>
            <person name="Qiu L.H."/>
        </authorList>
    </citation>
    <scope>NUCLEOTIDE SEQUENCE [LARGE SCALE GENOMIC DNA]</scope>
    <source>
        <strain evidence="2 3">DHOF10</strain>
    </source>
</reference>
<dbReference type="EMBL" id="SDMK01000002">
    <property type="protein sequence ID" value="RXS95545.1"/>
    <property type="molecule type" value="Genomic_DNA"/>
</dbReference>